<gene>
    <name evidence="1" type="ORF">V6N11_051612</name>
</gene>
<keyword evidence="2" id="KW-1185">Reference proteome</keyword>
<dbReference type="Proteomes" id="UP001396334">
    <property type="component" value="Unassembled WGS sequence"/>
</dbReference>
<reference evidence="1 2" key="1">
    <citation type="journal article" date="2024" name="G3 (Bethesda)">
        <title>Genome assembly of Hibiscus sabdariffa L. provides insights into metabolisms of medicinal natural products.</title>
        <authorList>
            <person name="Kim T."/>
        </authorList>
    </citation>
    <scope>NUCLEOTIDE SEQUENCE [LARGE SCALE GENOMIC DNA]</scope>
    <source>
        <strain evidence="1">TK-2024</strain>
        <tissue evidence="1">Old leaves</tissue>
    </source>
</reference>
<comment type="caution">
    <text evidence="1">The sequence shown here is derived from an EMBL/GenBank/DDBJ whole genome shotgun (WGS) entry which is preliminary data.</text>
</comment>
<proteinExistence type="predicted"/>
<accession>A0ABR2U7K6</accession>
<protein>
    <submittedName>
        <fullName evidence="1">Uncharacterized protein</fullName>
    </submittedName>
</protein>
<dbReference type="EMBL" id="JBBPBN010000001">
    <property type="protein sequence ID" value="KAK9045703.1"/>
    <property type="molecule type" value="Genomic_DNA"/>
</dbReference>
<evidence type="ECO:0000313" key="1">
    <source>
        <dbReference type="EMBL" id="KAK9045703.1"/>
    </source>
</evidence>
<organism evidence="1 2">
    <name type="scientific">Hibiscus sabdariffa</name>
    <name type="common">roselle</name>
    <dbReference type="NCBI Taxonomy" id="183260"/>
    <lineage>
        <taxon>Eukaryota</taxon>
        <taxon>Viridiplantae</taxon>
        <taxon>Streptophyta</taxon>
        <taxon>Embryophyta</taxon>
        <taxon>Tracheophyta</taxon>
        <taxon>Spermatophyta</taxon>
        <taxon>Magnoliopsida</taxon>
        <taxon>eudicotyledons</taxon>
        <taxon>Gunneridae</taxon>
        <taxon>Pentapetalae</taxon>
        <taxon>rosids</taxon>
        <taxon>malvids</taxon>
        <taxon>Malvales</taxon>
        <taxon>Malvaceae</taxon>
        <taxon>Malvoideae</taxon>
        <taxon>Hibiscus</taxon>
    </lineage>
</organism>
<evidence type="ECO:0000313" key="2">
    <source>
        <dbReference type="Proteomes" id="UP001396334"/>
    </source>
</evidence>
<name>A0ABR2U7K6_9ROSI</name>
<sequence length="134" mass="14563">MKRFLSGGRRPAALPPKQRYRGKNEILLDDEGLRGVGSTVRELDLPSALASASSLSLKALSKFFSLIGAVGSSDEFVVGRRPDISFRVSTLCFAVRDNGPSLCLSHVGHLCCGYVVTHFLWAFEAFLVVLSIYA</sequence>